<dbReference type="OrthoDB" id="7860705at2"/>
<protein>
    <submittedName>
        <fullName evidence="2">DUF1353 domain-containing protein</fullName>
    </submittedName>
</protein>
<dbReference type="EMBL" id="CP047491">
    <property type="protein sequence ID" value="QHQ39007.1"/>
    <property type="molecule type" value="Genomic_DNA"/>
</dbReference>
<sequence>MTAKFSGDPKTTWISESGADRRMYLMEDFHFTDKNGSVWLAPAGSLIDGASIPRAFWSIIGPPYVGDYRRASIVHDVACVNANARQERRAADRMFYQACRAGGCSTRSSIILYIGVRIGAWWKYKSSLENDSTDPRIVEPTSSTALRSLLKESAESIFQSKGEIDDVEILEELMDQIEPTLDQRFDKAIKLKEETRGVLEPN</sequence>
<organism evidence="1 4">
    <name type="scientific">Microbulbifer hydrolyticus</name>
    <dbReference type="NCBI Taxonomy" id="48074"/>
    <lineage>
        <taxon>Bacteria</taxon>
        <taxon>Pseudomonadati</taxon>
        <taxon>Pseudomonadota</taxon>
        <taxon>Gammaproteobacteria</taxon>
        <taxon>Cellvibrionales</taxon>
        <taxon>Microbulbiferaceae</taxon>
        <taxon>Microbulbifer</taxon>
    </lineage>
</organism>
<keyword evidence="3" id="KW-1185">Reference proteome</keyword>
<evidence type="ECO:0000313" key="2">
    <source>
        <dbReference type="EMBL" id="QHQ39007.1"/>
    </source>
</evidence>
<dbReference type="Pfam" id="PF07087">
    <property type="entry name" value="DUF1353"/>
    <property type="match status" value="1"/>
</dbReference>
<gene>
    <name evidence="2" type="ORF">GTQ55_08425</name>
    <name evidence="1" type="ORF">HNQ53_000707</name>
</gene>
<accession>A0A6P1TAH4</accession>
<dbReference type="AlphaFoldDB" id="A0A6P1TAH4"/>
<evidence type="ECO:0000313" key="3">
    <source>
        <dbReference type="Proteomes" id="UP000464675"/>
    </source>
</evidence>
<name>A0A6P1TAH4_9GAMM</name>
<dbReference type="Proteomes" id="UP000464675">
    <property type="component" value="Chromosome"/>
</dbReference>
<evidence type="ECO:0000313" key="4">
    <source>
        <dbReference type="Proteomes" id="UP000563601"/>
    </source>
</evidence>
<reference evidence="2 3" key="1">
    <citation type="submission" date="2020-01" db="EMBL/GenBank/DDBJ databases">
        <title>The possibility of degradation of plastic by Microbulbifer hydrolyticus IRE-31.</title>
        <authorList>
            <person name="Liu L."/>
        </authorList>
    </citation>
    <scope>NUCLEOTIDE SEQUENCE [LARGE SCALE GENOMIC DNA]</scope>
    <source>
        <strain evidence="2 3">IRE-31</strain>
    </source>
</reference>
<reference evidence="1 4" key="2">
    <citation type="submission" date="2020-08" db="EMBL/GenBank/DDBJ databases">
        <title>Genomic Encyclopedia of Type Strains, Phase IV (KMG-IV): sequencing the most valuable type-strain genomes for metagenomic binning, comparative biology and taxonomic classification.</title>
        <authorList>
            <person name="Goeker M."/>
        </authorList>
    </citation>
    <scope>NUCLEOTIDE SEQUENCE [LARGE SCALE GENOMIC DNA]</scope>
    <source>
        <strain evidence="1 4">DSM 11525</strain>
    </source>
</reference>
<proteinExistence type="predicted"/>
<dbReference type="InterPro" id="IPR010767">
    <property type="entry name" value="Phage_CGC-2007_Cje0229"/>
</dbReference>
<dbReference type="EMBL" id="JACHHR010000001">
    <property type="protein sequence ID" value="MBB5210519.1"/>
    <property type="molecule type" value="Genomic_DNA"/>
</dbReference>
<dbReference type="Proteomes" id="UP000563601">
    <property type="component" value="Unassembled WGS sequence"/>
</dbReference>
<evidence type="ECO:0000313" key="1">
    <source>
        <dbReference type="EMBL" id="MBB5210519.1"/>
    </source>
</evidence>
<dbReference type="RefSeq" id="WP_161858333.1">
    <property type="nucleotide sequence ID" value="NZ_CP047491.1"/>
</dbReference>